<evidence type="ECO:0000313" key="2">
    <source>
        <dbReference type="EMBL" id="KKK48049.1"/>
    </source>
</evidence>
<accession>A0A0F8Y1I2</accession>
<feature type="domain" description="Ice-binding protein C-terminal" evidence="1">
    <location>
        <begin position="198"/>
        <end position="219"/>
    </location>
</feature>
<comment type="caution">
    <text evidence="2">The sequence shown here is derived from an EMBL/GenBank/DDBJ whole genome shotgun (WGS) entry which is preliminary data.</text>
</comment>
<proteinExistence type="predicted"/>
<gene>
    <name evidence="2" type="ORF">LCGC14_3149050</name>
</gene>
<reference evidence="2" key="1">
    <citation type="journal article" date="2015" name="Nature">
        <title>Complex archaea that bridge the gap between prokaryotes and eukaryotes.</title>
        <authorList>
            <person name="Spang A."/>
            <person name="Saw J.H."/>
            <person name="Jorgensen S.L."/>
            <person name="Zaremba-Niedzwiedzka K."/>
            <person name="Martijn J."/>
            <person name="Lind A.E."/>
            <person name="van Eijk R."/>
            <person name="Schleper C."/>
            <person name="Guy L."/>
            <person name="Ettema T.J."/>
        </authorList>
    </citation>
    <scope>NUCLEOTIDE SEQUENCE</scope>
</reference>
<dbReference type="EMBL" id="LAZR01069266">
    <property type="protein sequence ID" value="KKK48049.1"/>
    <property type="molecule type" value="Genomic_DNA"/>
</dbReference>
<dbReference type="InterPro" id="IPR013424">
    <property type="entry name" value="Ice-binding_C"/>
</dbReference>
<dbReference type="AlphaFoldDB" id="A0A0F8Y1I2"/>
<evidence type="ECO:0000259" key="1">
    <source>
        <dbReference type="Pfam" id="PF07589"/>
    </source>
</evidence>
<name>A0A0F8Y1I2_9ZZZZ</name>
<dbReference type="Pfam" id="PF07589">
    <property type="entry name" value="PEP-CTERM"/>
    <property type="match status" value="1"/>
</dbReference>
<sequence length="225" mass="25136">DYSGFPNGYQEWRRDGWFEENKGLALTMRYEDAIVYDNNGIDTNSAPADFYGDPNSPSTITPGLYLGRSMSNNYDWIYAGYFKIEDATTVDQISGYFAETYYHTIAPHLDSGVWDFRMNLYSTVEEEGYVGPVVDSFVGDVFTTDSASGTFTVEDSGVVRHYSGFSNDDDIIYRLSFDLDTPITLAPGEYFFSHDGLIPEPATMSLLALGGIGVLVRRRRNAPKG</sequence>
<dbReference type="NCBIfam" id="TIGR02595">
    <property type="entry name" value="PEP_CTERM"/>
    <property type="match status" value="1"/>
</dbReference>
<feature type="non-terminal residue" evidence="2">
    <location>
        <position position="1"/>
    </location>
</feature>
<organism evidence="2">
    <name type="scientific">marine sediment metagenome</name>
    <dbReference type="NCBI Taxonomy" id="412755"/>
    <lineage>
        <taxon>unclassified sequences</taxon>
        <taxon>metagenomes</taxon>
        <taxon>ecological metagenomes</taxon>
    </lineage>
</organism>
<protein>
    <recommendedName>
        <fullName evidence="1">Ice-binding protein C-terminal domain-containing protein</fullName>
    </recommendedName>
</protein>